<evidence type="ECO:0000313" key="2">
    <source>
        <dbReference type="Proteomes" id="UP001175211"/>
    </source>
</evidence>
<organism evidence="1 2">
    <name type="scientific">Armillaria tabescens</name>
    <name type="common">Ringless honey mushroom</name>
    <name type="synonym">Agaricus tabescens</name>
    <dbReference type="NCBI Taxonomy" id="1929756"/>
    <lineage>
        <taxon>Eukaryota</taxon>
        <taxon>Fungi</taxon>
        <taxon>Dikarya</taxon>
        <taxon>Basidiomycota</taxon>
        <taxon>Agaricomycotina</taxon>
        <taxon>Agaricomycetes</taxon>
        <taxon>Agaricomycetidae</taxon>
        <taxon>Agaricales</taxon>
        <taxon>Marasmiineae</taxon>
        <taxon>Physalacriaceae</taxon>
        <taxon>Desarmillaria</taxon>
    </lineage>
</organism>
<gene>
    <name evidence="1" type="ORF">EV420DRAFT_1745927</name>
</gene>
<name>A0AA39NBF4_ARMTA</name>
<dbReference type="RefSeq" id="XP_060334162.1">
    <property type="nucleotide sequence ID" value="XM_060480155.1"/>
</dbReference>
<dbReference type="EMBL" id="JAUEPS010000009">
    <property type="protein sequence ID" value="KAK0462550.1"/>
    <property type="molecule type" value="Genomic_DNA"/>
</dbReference>
<accession>A0AA39NBF4</accession>
<proteinExistence type="predicted"/>
<keyword evidence="2" id="KW-1185">Reference proteome</keyword>
<reference evidence="1" key="1">
    <citation type="submission" date="2023-06" db="EMBL/GenBank/DDBJ databases">
        <authorList>
            <consortium name="Lawrence Berkeley National Laboratory"/>
            <person name="Ahrendt S."/>
            <person name="Sahu N."/>
            <person name="Indic B."/>
            <person name="Wong-Bajracharya J."/>
            <person name="Merenyi Z."/>
            <person name="Ke H.-M."/>
            <person name="Monk M."/>
            <person name="Kocsube S."/>
            <person name="Drula E."/>
            <person name="Lipzen A."/>
            <person name="Balint B."/>
            <person name="Henrissat B."/>
            <person name="Andreopoulos B."/>
            <person name="Martin F.M."/>
            <person name="Harder C.B."/>
            <person name="Rigling D."/>
            <person name="Ford K.L."/>
            <person name="Foster G.D."/>
            <person name="Pangilinan J."/>
            <person name="Papanicolaou A."/>
            <person name="Barry K."/>
            <person name="LaButti K."/>
            <person name="Viragh M."/>
            <person name="Koriabine M."/>
            <person name="Yan M."/>
            <person name="Riley R."/>
            <person name="Champramary S."/>
            <person name="Plett K.L."/>
            <person name="Tsai I.J."/>
            <person name="Slot J."/>
            <person name="Sipos G."/>
            <person name="Plett J."/>
            <person name="Nagy L.G."/>
            <person name="Grigoriev I.V."/>
        </authorList>
    </citation>
    <scope>NUCLEOTIDE SEQUENCE</scope>
    <source>
        <strain evidence="1">CCBAS 213</strain>
    </source>
</reference>
<evidence type="ECO:0000313" key="1">
    <source>
        <dbReference type="EMBL" id="KAK0462550.1"/>
    </source>
</evidence>
<dbReference type="GeneID" id="85363703"/>
<dbReference type="AlphaFoldDB" id="A0AA39NBF4"/>
<comment type="caution">
    <text evidence="1">The sequence shown here is derived from an EMBL/GenBank/DDBJ whole genome shotgun (WGS) entry which is preliminary data.</text>
</comment>
<protein>
    <submittedName>
        <fullName evidence="1">Uncharacterized protein</fullName>
    </submittedName>
</protein>
<dbReference type="Proteomes" id="UP001175211">
    <property type="component" value="Unassembled WGS sequence"/>
</dbReference>
<sequence length="155" mass="17296">MALEPTRATGQLVSTMSATFHHHPAILLRHCARQPQPAPSRTADFLLRITSHEANQVRPVPVQRANMRSATFTRRRLPYLHHTVNQGVILFNRSDAPLLIDSRHITVTEGEFEATAAFPTHQRAAAPPQRHRADSLNVCDLVYCEARTQPPAASL</sequence>